<dbReference type="EMBL" id="KV440985">
    <property type="protein sequence ID" value="OAD71572.1"/>
    <property type="molecule type" value="Genomic_DNA"/>
</dbReference>
<evidence type="ECO:0000313" key="3">
    <source>
        <dbReference type="Proteomes" id="UP000077315"/>
    </source>
</evidence>
<proteinExistence type="predicted"/>
<reference evidence="3" key="1">
    <citation type="submission" date="2015-06" db="EMBL/GenBank/DDBJ databases">
        <title>Expansion of signal transduction pathways in fungi by whole-genome duplication.</title>
        <authorList>
            <consortium name="DOE Joint Genome Institute"/>
            <person name="Corrochano L.M."/>
            <person name="Kuo A."/>
            <person name="Marcet-Houben M."/>
            <person name="Polaino S."/>
            <person name="Salamov A."/>
            <person name="Villalobos J.M."/>
            <person name="Alvarez M.I."/>
            <person name="Avalos J."/>
            <person name="Benito E.P."/>
            <person name="Benoit I."/>
            <person name="Burger G."/>
            <person name="Camino L.P."/>
            <person name="Canovas D."/>
            <person name="Cerda-Olmedo E."/>
            <person name="Cheng J.-F."/>
            <person name="Dominguez A."/>
            <person name="Elias M."/>
            <person name="Eslava A.P."/>
            <person name="Glaser F."/>
            <person name="Grimwood J."/>
            <person name="Gutierrez G."/>
            <person name="Heitman J."/>
            <person name="Henrissat B."/>
            <person name="Iturriaga E.A."/>
            <person name="Lang B.F."/>
            <person name="Lavin J.L."/>
            <person name="Lee S."/>
            <person name="Li W."/>
            <person name="Lindquist E."/>
            <person name="Lopez-Garcia S."/>
            <person name="Luque E.M."/>
            <person name="Marcos A.T."/>
            <person name="Martin J."/>
            <person name="McCluskey K."/>
            <person name="Medina H.R."/>
            <person name="Miralles-Duran A."/>
            <person name="Miyazaki A."/>
            <person name="Munoz-Torres E."/>
            <person name="Oguiza J.A."/>
            <person name="Ohm R."/>
            <person name="Olmedo M."/>
            <person name="Orejas M."/>
            <person name="Ortiz-Castellanos L."/>
            <person name="Pisabarro A.G."/>
            <person name="Rodriguez-Romero J."/>
            <person name="Ruiz-Herrera J."/>
            <person name="Ruiz-Vazquez R."/>
            <person name="Sanz C."/>
            <person name="Schackwitz W."/>
            <person name="Schmutz J."/>
            <person name="Shahriari M."/>
            <person name="Shelest E."/>
            <person name="Silva-Franco F."/>
            <person name="Soanes D."/>
            <person name="Syed K."/>
            <person name="Tagua V.G."/>
            <person name="Talbot N.J."/>
            <person name="Thon M."/>
            <person name="De vries R.P."/>
            <person name="Wiebenga A."/>
            <person name="Yadav J.S."/>
            <person name="Braun E.L."/>
            <person name="Baker S."/>
            <person name="Garre V."/>
            <person name="Horwitz B."/>
            <person name="Torres-Martinez S."/>
            <person name="Idnurm A."/>
            <person name="Herrera-Estrella A."/>
            <person name="Gabaldon T."/>
            <person name="Grigoriev I.V."/>
        </authorList>
    </citation>
    <scope>NUCLEOTIDE SEQUENCE [LARGE SCALE GENOMIC DNA]</scope>
    <source>
        <strain evidence="3">NRRL 1555(-)</strain>
    </source>
</reference>
<dbReference type="RefSeq" id="XP_018289612.1">
    <property type="nucleotide sequence ID" value="XM_018431840.1"/>
</dbReference>
<dbReference type="STRING" id="763407.A0A162TWP5"/>
<keyword evidence="2" id="KW-0238">DNA-binding</keyword>
<feature type="domain" description="Rad51-like C-terminal" evidence="1">
    <location>
        <begin position="74"/>
        <end position="206"/>
    </location>
</feature>
<dbReference type="SUPFAM" id="SSF52540">
    <property type="entry name" value="P-loop containing nucleoside triphosphate hydrolases"/>
    <property type="match status" value="1"/>
</dbReference>
<dbReference type="GeneID" id="28992746"/>
<evidence type="ECO:0000313" key="2">
    <source>
        <dbReference type="EMBL" id="OAD71572.1"/>
    </source>
</evidence>
<dbReference type="Proteomes" id="UP000077315">
    <property type="component" value="Unassembled WGS sequence"/>
</dbReference>
<dbReference type="AlphaFoldDB" id="A0A162TWP5"/>
<keyword evidence="2" id="KW-0371">Homeobox</keyword>
<gene>
    <name evidence="2" type="ORF">PHYBLDRAFT_147314</name>
</gene>
<dbReference type="InterPro" id="IPR027417">
    <property type="entry name" value="P-loop_NTPase"/>
</dbReference>
<name>A0A162TWP5_PHYB8</name>
<dbReference type="Gene3D" id="3.40.50.300">
    <property type="entry name" value="P-loop containing nucleotide triphosphate hydrolases"/>
    <property type="match status" value="1"/>
</dbReference>
<protein>
    <submittedName>
        <fullName evidence="2">Homeodomain-like DNA binding domain-containing transcription factor</fullName>
    </submittedName>
</protein>
<accession>A0A162TWP5</accession>
<dbReference type="OrthoDB" id="2284984at2759"/>
<sequence>MRKLKLIVSRLPVQKRATYGQVVDELTKLNITTDLELHKCNVVNVCKQLDISKALLRAFRREISLMPISRVTFKSLVRLSTGNVRIDQILKGGILKGEIVEFCGDLCETSSFAMHVLRLFLLSYPSHKAHHVDTTGRFETKLMERILLESSIENPNGLLLRTDCSRTVGASDTIQLLEQIGALYSISKTPTGLVVLEDISALFYTDRTQVLHMIRTLRCLGRLGITVIIIREGNNRYEFGYKENKLESGIDLRVFFQQNRTIGNQFRVRGYMPRGIR</sequence>
<dbReference type="Pfam" id="PF08423">
    <property type="entry name" value="Rad51"/>
    <property type="match status" value="1"/>
</dbReference>
<dbReference type="InParanoid" id="A0A162TWP5"/>
<evidence type="ECO:0000259" key="1">
    <source>
        <dbReference type="Pfam" id="PF08423"/>
    </source>
</evidence>
<dbReference type="InterPro" id="IPR013632">
    <property type="entry name" value="Rad51_C"/>
</dbReference>
<keyword evidence="3" id="KW-1185">Reference proteome</keyword>
<dbReference type="GO" id="GO:0003677">
    <property type="term" value="F:DNA binding"/>
    <property type="evidence" value="ECO:0007669"/>
    <property type="project" value="UniProtKB-KW"/>
</dbReference>
<dbReference type="VEuPathDB" id="FungiDB:PHYBLDRAFT_147314"/>
<organism evidence="2 3">
    <name type="scientific">Phycomyces blakesleeanus (strain ATCC 8743b / DSM 1359 / FGSC 10004 / NBRC 33097 / NRRL 1555)</name>
    <dbReference type="NCBI Taxonomy" id="763407"/>
    <lineage>
        <taxon>Eukaryota</taxon>
        <taxon>Fungi</taxon>
        <taxon>Fungi incertae sedis</taxon>
        <taxon>Mucoromycota</taxon>
        <taxon>Mucoromycotina</taxon>
        <taxon>Mucoromycetes</taxon>
        <taxon>Mucorales</taxon>
        <taxon>Phycomycetaceae</taxon>
        <taxon>Phycomyces</taxon>
    </lineage>
</organism>